<dbReference type="Proteomes" id="UP000093795">
    <property type="component" value="Unassembled WGS sequence"/>
</dbReference>
<dbReference type="eggNOG" id="ENOG50316IZ">
    <property type="taxonomic scope" value="Bacteria"/>
</dbReference>
<protein>
    <submittedName>
        <fullName evidence="1">Secretion protein EspF</fullName>
    </submittedName>
</protein>
<dbReference type="InterPro" id="IPR022536">
    <property type="entry name" value="EspC"/>
</dbReference>
<gene>
    <name evidence="1" type="ORF">A9X01_22245</name>
</gene>
<dbReference type="STRING" id="1790.A5645_04740"/>
<organism evidence="1 2">
    <name type="scientific">Mycobacterium asiaticum</name>
    <dbReference type="NCBI Taxonomy" id="1790"/>
    <lineage>
        <taxon>Bacteria</taxon>
        <taxon>Bacillati</taxon>
        <taxon>Actinomycetota</taxon>
        <taxon>Actinomycetes</taxon>
        <taxon>Mycobacteriales</taxon>
        <taxon>Mycobacteriaceae</taxon>
        <taxon>Mycobacterium</taxon>
    </lineage>
</organism>
<sequence>MSQLPILEVIPSALRVLSNKQSEIAGQLKTATTTVEGISGRVDMTHGSFTSKFNSALREVETTRTSTGTGVQGVSGGLASNLLKAATAYLNADQGLAGVIDKIFG</sequence>
<dbReference type="GO" id="GO:0009306">
    <property type="term" value="P:protein secretion"/>
    <property type="evidence" value="ECO:0007669"/>
    <property type="project" value="InterPro"/>
</dbReference>
<dbReference type="EMBL" id="LZKQ01000167">
    <property type="protein sequence ID" value="OBI82461.1"/>
    <property type="molecule type" value="Genomic_DNA"/>
</dbReference>
<accession>A0A1A3C9I2</accession>
<proteinExistence type="predicted"/>
<dbReference type="RefSeq" id="WP_065121485.1">
    <property type="nucleotide sequence ID" value="NZ_LZKQ01000167.1"/>
</dbReference>
<dbReference type="AlphaFoldDB" id="A0A1A3C9I2"/>
<reference evidence="1 2" key="1">
    <citation type="submission" date="2016-06" db="EMBL/GenBank/DDBJ databases">
        <authorList>
            <person name="Kjaerup R.B."/>
            <person name="Dalgaard T.S."/>
            <person name="Juul-Madsen H.R."/>
        </authorList>
    </citation>
    <scope>NUCLEOTIDE SEQUENCE [LARGE SCALE GENOMIC DNA]</scope>
    <source>
        <strain evidence="1 2">1081914.2</strain>
    </source>
</reference>
<dbReference type="OrthoDB" id="4731902at2"/>
<name>A0A1A3C9I2_MYCAS</name>
<comment type="caution">
    <text evidence="1">The sequence shown here is derived from an EMBL/GenBank/DDBJ whole genome shotgun (WGS) entry which is preliminary data.</text>
</comment>
<dbReference type="Pfam" id="PF10824">
    <property type="entry name" value="T7SS_ESX_EspC"/>
    <property type="match status" value="1"/>
</dbReference>
<evidence type="ECO:0000313" key="1">
    <source>
        <dbReference type="EMBL" id="OBI82461.1"/>
    </source>
</evidence>
<evidence type="ECO:0000313" key="2">
    <source>
        <dbReference type="Proteomes" id="UP000093795"/>
    </source>
</evidence>